<evidence type="ECO:0000259" key="2">
    <source>
        <dbReference type="SMART" id="SM00743"/>
    </source>
</evidence>
<accession>W1NUE7</accession>
<evidence type="ECO:0000256" key="1">
    <source>
        <dbReference type="SAM" id="MobiDB-lite"/>
    </source>
</evidence>
<feature type="region of interest" description="Disordered" evidence="1">
    <location>
        <begin position="97"/>
        <end position="128"/>
    </location>
</feature>
<dbReference type="AlphaFoldDB" id="W1NUE7"/>
<proteinExistence type="predicted"/>
<dbReference type="SMART" id="SM00743">
    <property type="entry name" value="Agenet"/>
    <property type="match status" value="1"/>
</dbReference>
<dbReference type="HOGENOM" id="CLU_1039537_0_0_1"/>
<feature type="compositionally biased region" description="Basic and acidic residues" evidence="1">
    <location>
        <begin position="104"/>
        <end position="125"/>
    </location>
</feature>
<evidence type="ECO:0000313" key="4">
    <source>
        <dbReference type="Proteomes" id="UP000017836"/>
    </source>
</evidence>
<feature type="domain" description="Agenet" evidence="2">
    <location>
        <begin position="15"/>
        <end position="75"/>
    </location>
</feature>
<dbReference type="PANTHER" id="PTHR36805:SF7">
    <property type="entry name" value="AGENET DOMAIN-CONTAINING PROTEIN"/>
    <property type="match status" value="1"/>
</dbReference>
<dbReference type="eggNOG" id="ENOG502QWQ5">
    <property type="taxonomic scope" value="Eukaryota"/>
</dbReference>
<dbReference type="PANTHER" id="PTHR36805">
    <property type="entry name" value="AGENET DOMAIN-CONTAINING PROTEIN"/>
    <property type="match status" value="1"/>
</dbReference>
<keyword evidence="4" id="KW-1185">Reference proteome</keyword>
<organism evidence="3 4">
    <name type="scientific">Amborella trichopoda</name>
    <dbReference type="NCBI Taxonomy" id="13333"/>
    <lineage>
        <taxon>Eukaryota</taxon>
        <taxon>Viridiplantae</taxon>
        <taxon>Streptophyta</taxon>
        <taxon>Embryophyta</taxon>
        <taxon>Tracheophyta</taxon>
        <taxon>Spermatophyta</taxon>
        <taxon>Magnoliopsida</taxon>
        <taxon>Amborellales</taxon>
        <taxon>Amborellaceae</taxon>
        <taxon>Amborella</taxon>
    </lineage>
</organism>
<name>W1NUE7_AMBTC</name>
<dbReference type="Gramene" id="ERN01237">
    <property type="protein sequence ID" value="ERN01237"/>
    <property type="gene ID" value="AMTR_s00002p00242550"/>
</dbReference>
<sequence length="268" mass="30256">MEENIVTEVVAIIRDTWKVGDLVDWWFDDCYWSGAISLLLEQDKVQVSLLEPPFGEGGIYEASAKDLRPSLDWSPEDGWTVPLPKDDVSYQSCVLSLSPPSQRNDPDHLHSEVGQVHDRREDLSSHGDGLVSVSSKEFISLPIAPENASKPDEILKQTLDHPSGVRIRNSNAKDMLSALDYGEAMADEKSRSTRDRYNVRGPSKRLKTCEDEYQSPVLMTNTIESSVMALEKLINKINRLQDVLQFGPHGSMKPVWRFTENNESTRQK</sequence>
<dbReference type="EMBL" id="KI394767">
    <property type="protein sequence ID" value="ERN01237.1"/>
    <property type="molecule type" value="Genomic_DNA"/>
</dbReference>
<protein>
    <recommendedName>
        <fullName evidence="2">Agenet domain-containing protein</fullName>
    </recommendedName>
</protein>
<reference evidence="4" key="1">
    <citation type="journal article" date="2013" name="Science">
        <title>The Amborella genome and the evolution of flowering plants.</title>
        <authorList>
            <consortium name="Amborella Genome Project"/>
        </authorList>
    </citation>
    <scope>NUCLEOTIDE SEQUENCE [LARGE SCALE GENOMIC DNA]</scope>
</reference>
<dbReference type="Proteomes" id="UP000017836">
    <property type="component" value="Unassembled WGS sequence"/>
</dbReference>
<dbReference type="InterPro" id="IPR014002">
    <property type="entry name" value="Agenet_dom_plant"/>
</dbReference>
<gene>
    <name evidence="3" type="ORF">AMTR_s00002p00242550</name>
</gene>
<dbReference type="OMA" id="KTCEDEY"/>
<evidence type="ECO:0000313" key="3">
    <source>
        <dbReference type="EMBL" id="ERN01237.1"/>
    </source>
</evidence>